<dbReference type="RefSeq" id="XP_053751325.1">
    <property type="nucleotide sequence ID" value="XM_053895350.1"/>
</dbReference>
<dbReference type="PANTHER" id="PTHR22800:SF255">
    <property type="entry name" value="C-TYPE LECTIN DOMAIN-CONTAINING PROTEIN"/>
    <property type="match status" value="1"/>
</dbReference>
<evidence type="ECO:0000256" key="3">
    <source>
        <dbReference type="ARBA" id="ARBA00022968"/>
    </source>
</evidence>
<evidence type="ECO:0000259" key="8">
    <source>
        <dbReference type="PROSITE" id="PS50041"/>
    </source>
</evidence>
<feature type="domain" description="C-type lectin" evidence="8">
    <location>
        <begin position="224"/>
        <end position="331"/>
    </location>
</feature>
<feature type="transmembrane region" description="Helical" evidence="7">
    <location>
        <begin position="51"/>
        <end position="72"/>
    </location>
</feature>
<reference evidence="10" key="1">
    <citation type="submission" date="2025-08" db="UniProtKB">
        <authorList>
            <consortium name="RefSeq"/>
        </authorList>
    </citation>
    <scope>IDENTIFICATION</scope>
    <source>
        <tissue evidence="10">Whole blood</tissue>
    </source>
</reference>
<organism evidence="9 10">
    <name type="scientific">Panthera pardus</name>
    <name type="common">Leopard</name>
    <name type="synonym">Felis pardus</name>
    <dbReference type="NCBI Taxonomy" id="9691"/>
    <lineage>
        <taxon>Eukaryota</taxon>
        <taxon>Metazoa</taxon>
        <taxon>Chordata</taxon>
        <taxon>Craniata</taxon>
        <taxon>Vertebrata</taxon>
        <taxon>Euteleostomi</taxon>
        <taxon>Mammalia</taxon>
        <taxon>Eutheria</taxon>
        <taxon>Laurasiatheria</taxon>
        <taxon>Carnivora</taxon>
        <taxon>Feliformia</taxon>
        <taxon>Felidae</taxon>
        <taxon>Pantherinae</taxon>
        <taxon>Panthera</taxon>
    </lineage>
</organism>
<dbReference type="PANTHER" id="PTHR22800">
    <property type="entry name" value="C-TYPE LECTIN PROTEINS"/>
    <property type="match status" value="1"/>
</dbReference>
<evidence type="ECO:0000256" key="7">
    <source>
        <dbReference type="SAM" id="Phobius"/>
    </source>
</evidence>
<accession>A0A9W2UYS6</accession>
<evidence type="ECO:0000313" key="10">
    <source>
        <dbReference type="RefSeq" id="XP_053751325.1"/>
    </source>
</evidence>
<dbReference type="PROSITE" id="PS50041">
    <property type="entry name" value="C_TYPE_LECTIN_2"/>
    <property type="match status" value="1"/>
</dbReference>
<name>A0A9W2UYS6_PANPR</name>
<evidence type="ECO:0000256" key="1">
    <source>
        <dbReference type="ARBA" id="ARBA00004606"/>
    </source>
</evidence>
<gene>
    <name evidence="10" type="primary">LOC128775001</name>
</gene>
<keyword evidence="9" id="KW-1185">Reference proteome</keyword>
<dbReference type="Pfam" id="PF00059">
    <property type="entry name" value="Lectin_C"/>
    <property type="match status" value="1"/>
</dbReference>
<dbReference type="GeneID" id="128775001"/>
<evidence type="ECO:0000256" key="4">
    <source>
        <dbReference type="ARBA" id="ARBA00022989"/>
    </source>
</evidence>
<evidence type="ECO:0000256" key="5">
    <source>
        <dbReference type="ARBA" id="ARBA00023136"/>
    </source>
</evidence>
<dbReference type="SUPFAM" id="SSF56436">
    <property type="entry name" value="C-type lectin-like"/>
    <property type="match status" value="1"/>
</dbReference>
<dbReference type="AlphaFoldDB" id="A0A9W2UYS6"/>
<dbReference type="Proteomes" id="UP001165780">
    <property type="component" value="Unplaced"/>
</dbReference>
<keyword evidence="4 7" id="KW-1133">Transmembrane helix</keyword>
<evidence type="ECO:0000313" key="9">
    <source>
        <dbReference type="Proteomes" id="UP001165780"/>
    </source>
</evidence>
<dbReference type="GO" id="GO:0045954">
    <property type="term" value="P:positive regulation of natural killer cell mediated cytotoxicity"/>
    <property type="evidence" value="ECO:0007669"/>
    <property type="project" value="TreeGrafter"/>
</dbReference>
<comment type="subcellular location">
    <subcellularLocation>
        <location evidence="1">Membrane</location>
        <topology evidence="1">Single-pass type II membrane protein</topology>
    </subcellularLocation>
</comment>
<keyword evidence="2 7" id="KW-0812">Transmembrane</keyword>
<dbReference type="GO" id="GO:0002223">
    <property type="term" value="P:stimulatory C-type lectin receptor signaling pathway"/>
    <property type="evidence" value="ECO:0007669"/>
    <property type="project" value="TreeGrafter"/>
</dbReference>
<dbReference type="InterPro" id="IPR016186">
    <property type="entry name" value="C-type_lectin-like/link_sf"/>
</dbReference>
<protein>
    <submittedName>
        <fullName evidence="10">NKG2-A/NKG2-B type II integral membrane protein-like</fullName>
    </submittedName>
</protein>
<keyword evidence="5 7" id="KW-0472">Membrane</keyword>
<sequence>MEQQQGRCIKPFRSAPLPPKMEPKSRTSNTIVNDSGDRGHRCHVPDRRGKGLSLSPLTTILAVGLSHMPVMIFRIPRTTASPGLLFVGRFLITESISFLLMAAETNNPRLTWAELSQVKESQRWRVKPENINTSISITEQEMAHAEFNLQVASQELQGIDKNCLCKGRYIAEVLGIICLVLMSTVVKINVIPSTEGPEHNQTSLETKIQKACLCCHCLKEWFTYSNNCYYISTEGKSWKESLTSCASKNSNLLYYDDEEDKFSLNLLRAPTWIRGSQGSHHSSSVQPKALTFSSEVLSVSSEIHKNCPYIDFRTKKIYFAPCSFRRRYVCKHQAF</sequence>
<dbReference type="GO" id="GO:0016020">
    <property type="term" value="C:membrane"/>
    <property type="evidence" value="ECO:0007669"/>
    <property type="project" value="UniProtKB-SubCell"/>
</dbReference>
<feature type="compositionally biased region" description="Basic and acidic residues" evidence="6">
    <location>
        <begin position="35"/>
        <end position="48"/>
    </location>
</feature>
<dbReference type="InterPro" id="IPR001304">
    <property type="entry name" value="C-type_lectin-like"/>
</dbReference>
<evidence type="ECO:0000256" key="2">
    <source>
        <dbReference type="ARBA" id="ARBA00022692"/>
    </source>
</evidence>
<evidence type="ECO:0000256" key="6">
    <source>
        <dbReference type="SAM" id="MobiDB-lite"/>
    </source>
</evidence>
<keyword evidence="3" id="KW-0735">Signal-anchor</keyword>
<proteinExistence type="predicted"/>
<dbReference type="Gene3D" id="3.10.100.10">
    <property type="entry name" value="Mannose-Binding Protein A, subunit A"/>
    <property type="match status" value="1"/>
</dbReference>
<dbReference type="InterPro" id="IPR016187">
    <property type="entry name" value="CTDL_fold"/>
</dbReference>
<feature type="region of interest" description="Disordered" evidence="6">
    <location>
        <begin position="1"/>
        <end position="48"/>
    </location>
</feature>
<dbReference type="InterPro" id="IPR050919">
    <property type="entry name" value="NKG2/CD94_NK_receptors"/>
</dbReference>
<dbReference type="SMART" id="SM00034">
    <property type="entry name" value="CLECT"/>
    <property type="match status" value="1"/>
</dbReference>
<dbReference type="Gene3D" id="1.10.287.770">
    <property type="entry name" value="YojJ-like"/>
    <property type="match status" value="1"/>
</dbReference>